<dbReference type="EMBL" id="CP071462">
    <property type="protein sequence ID" value="QSX00109.1"/>
    <property type="molecule type" value="Genomic_DNA"/>
</dbReference>
<keyword evidence="3" id="KW-1185">Reference proteome</keyword>
<sequence length="297" mass="33011">MSLDHAVDLELPTAEAAEPADLEHGSIFFVGTATVILEYAGFTILTDPNFLHSADHVHLGYGIKSRRRTDPALEIEDLPPIDFVLLSHYHGDHFDRVAEAKLDKDLPIVTTPHAASELADKGFRETRPLETWDECRIRKGEAELTITAMPGRHGPPVLSKGLPPVMGSMLEFRPADEEAHPDDPPLLRLYISGDTLVYDALEEIPERYPEIDLALLHLGGTRVLGVLLTMDAAQGVEAVDLIDADTAIPIHYNDYEVFRSPLSNFKQAIRKAGLEDKVEYLEHGETFEFESSSNRRS</sequence>
<organism evidence="2 3">
    <name type="scientific">Haloterrigena alkaliphila</name>
    <dbReference type="NCBI Taxonomy" id="2816475"/>
    <lineage>
        <taxon>Archaea</taxon>
        <taxon>Methanobacteriati</taxon>
        <taxon>Methanobacteriota</taxon>
        <taxon>Stenosarchaea group</taxon>
        <taxon>Halobacteria</taxon>
        <taxon>Halobacteriales</taxon>
        <taxon>Natrialbaceae</taxon>
        <taxon>Haloterrigena</taxon>
    </lineage>
</organism>
<dbReference type="Gene3D" id="3.60.15.10">
    <property type="entry name" value="Ribonuclease Z/Hydroxyacylglutathione hydrolase-like"/>
    <property type="match status" value="1"/>
</dbReference>
<accession>A0A8A2VPS5</accession>
<dbReference type="AlphaFoldDB" id="A0A8A2VPS5"/>
<reference evidence="2 3" key="1">
    <citation type="submission" date="2021-03" db="EMBL/GenBank/DDBJ databases">
        <title>Haloterrigena longa sp. nov. and Haloterrigena limicola sp. nov., extremely halophilic archaea isolated from a salt lake.</title>
        <authorList>
            <person name="Henglin C."/>
        </authorList>
    </citation>
    <scope>NUCLEOTIDE SEQUENCE [LARGE SCALE GENOMIC DNA]</scope>
    <source>
        <strain evidence="2 3">KZCA68</strain>
    </source>
</reference>
<dbReference type="InterPro" id="IPR001279">
    <property type="entry name" value="Metallo-B-lactamas"/>
</dbReference>
<dbReference type="RefSeq" id="WP_207289823.1">
    <property type="nucleotide sequence ID" value="NZ_CP071462.1"/>
</dbReference>
<evidence type="ECO:0000313" key="2">
    <source>
        <dbReference type="EMBL" id="QSX00109.1"/>
    </source>
</evidence>
<dbReference type="GeneID" id="63186407"/>
<feature type="domain" description="Metallo-beta-lactamase" evidence="1">
    <location>
        <begin position="65"/>
        <end position="252"/>
    </location>
</feature>
<evidence type="ECO:0000259" key="1">
    <source>
        <dbReference type="Pfam" id="PF12706"/>
    </source>
</evidence>
<dbReference type="PANTHER" id="PTHR43546:SF7">
    <property type="entry name" value="METALLO-BETA-LACTAMASE DOMAIN-CONTAINING PROTEIN"/>
    <property type="match status" value="1"/>
</dbReference>
<gene>
    <name evidence="2" type="ORF">J0X25_03840</name>
</gene>
<dbReference type="SUPFAM" id="SSF56281">
    <property type="entry name" value="Metallo-hydrolase/oxidoreductase"/>
    <property type="match status" value="1"/>
</dbReference>
<name>A0A8A2VPS5_9EURY</name>
<dbReference type="InterPro" id="IPR036866">
    <property type="entry name" value="RibonucZ/Hydroxyglut_hydro"/>
</dbReference>
<dbReference type="InterPro" id="IPR050114">
    <property type="entry name" value="UPF0173_UPF0282_UlaG_hydrolase"/>
</dbReference>
<proteinExistence type="predicted"/>
<dbReference type="KEGG" id="hakz:J0X25_03840"/>
<protein>
    <submittedName>
        <fullName evidence="2">MBL fold metallo-hydrolase</fullName>
    </submittedName>
</protein>
<dbReference type="Proteomes" id="UP000663203">
    <property type="component" value="Chromosome"/>
</dbReference>
<dbReference type="PANTHER" id="PTHR43546">
    <property type="entry name" value="UPF0173 METAL-DEPENDENT HYDROLASE MJ1163-RELATED"/>
    <property type="match status" value="1"/>
</dbReference>
<dbReference type="Pfam" id="PF12706">
    <property type="entry name" value="Lactamase_B_2"/>
    <property type="match status" value="1"/>
</dbReference>
<evidence type="ECO:0000313" key="3">
    <source>
        <dbReference type="Proteomes" id="UP000663203"/>
    </source>
</evidence>